<keyword evidence="1" id="KW-1133">Transmembrane helix</keyword>
<name>A0A9N9E5I8_9GLOM</name>
<protein>
    <submittedName>
        <fullName evidence="2">3006_t:CDS:1</fullName>
    </submittedName>
</protein>
<dbReference type="AlphaFoldDB" id="A0A9N9E5I8"/>
<gene>
    <name evidence="2" type="ORF">DEBURN_LOCUS11754</name>
</gene>
<feature type="transmembrane region" description="Helical" evidence="1">
    <location>
        <begin position="6"/>
        <end position="25"/>
    </location>
</feature>
<sequence>GSYISVFIDGIGDLLLYLLSVLGLVPVTGYGCMSKSCLATSFLLISSIFSSCCWESRLSRSPSLMP</sequence>
<reference evidence="2" key="1">
    <citation type="submission" date="2021-06" db="EMBL/GenBank/DDBJ databases">
        <authorList>
            <person name="Kallberg Y."/>
            <person name="Tangrot J."/>
            <person name="Rosling A."/>
        </authorList>
    </citation>
    <scope>NUCLEOTIDE SEQUENCE</scope>
    <source>
        <strain evidence="2">AZ414A</strain>
    </source>
</reference>
<evidence type="ECO:0000256" key="1">
    <source>
        <dbReference type="SAM" id="Phobius"/>
    </source>
</evidence>
<dbReference type="EMBL" id="CAJVPK010008436">
    <property type="protein sequence ID" value="CAG8660910.1"/>
    <property type="molecule type" value="Genomic_DNA"/>
</dbReference>
<accession>A0A9N9E5I8</accession>
<feature type="non-terminal residue" evidence="2">
    <location>
        <position position="1"/>
    </location>
</feature>
<keyword evidence="3" id="KW-1185">Reference proteome</keyword>
<evidence type="ECO:0000313" key="3">
    <source>
        <dbReference type="Proteomes" id="UP000789706"/>
    </source>
</evidence>
<keyword evidence="1" id="KW-0472">Membrane</keyword>
<dbReference type="Proteomes" id="UP000789706">
    <property type="component" value="Unassembled WGS sequence"/>
</dbReference>
<feature type="non-terminal residue" evidence="2">
    <location>
        <position position="66"/>
    </location>
</feature>
<comment type="caution">
    <text evidence="2">The sequence shown here is derived from an EMBL/GenBank/DDBJ whole genome shotgun (WGS) entry which is preliminary data.</text>
</comment>
<organism evidence="2 3">
    <name type="scientific">Diversispora eburnea</name>
    <dbReference type="NCBI Taxonomy" id="1213867"/>
    <lineage>
        <taxon>Eukaryota</taxon>
        <taxon>Fungi</taxon>
        <taxon>Fungi incertae sedis</taxon>
        <taxon>Mucoromycota</taxon>
        <taxon>Glomeromycotina</taxon>
        <taxon>Glomeromycetes</taxon>
        <taxon>Diversisporales</taxon>
        <taxon>Diversisporaceae</taxon>
        <taxon>Diversispora</taxon>
    </lineage>
</organism>
<evidence type="ECO:0000313" key="2">
    <source>
        <dbReference type="EMBL" id="CAG8660910.1"/>
    </source>
</evidence>
<keyword evidence="1" id="KW-0812">Transmembrane</keyword>
<proteinExistence type="predicted"/>